<reference evidence="3" key="1">
    <citation type="submission" date="2022-05" db="EMBL/GenBank/DDBJ databases">
        <authorList>
            <person name="Park J.-S."/>
        </authorList>
    </citation>
    <scope>NUCLEOTIDE SEQUENCE</scope>
    <source>
        <strain evidence="3">2012CJ34-3</strain>
    </source>
</reference>
<dbReference type="InterPro" id="IPR050266">
    <property type="entry name" value="AB_hydrolase_sf"/>
</dbReference>
<proteinExistence type="predicted"/>
<keyword evidence="1" id="KW-0812">Transmembrane</keyword>
<evidence type="ECO:0000256" key="1">
    <source>
        <dbReference type="SAM" id="Phobius"/>
    </source>
</evidence>
<keyword evidence="4" id="KW-1185">Reference proteome</keyword>
<dbReference type="PANTHER" id="PTHR43798:SF33">
    <property type="entry name" value="HYDROLASE, PUTATIVE (AFU_ORTHOLOGUE AFUA_2G14860)-RELATED"/>
    <property type="match status" value="1"/>
</dbReference>
<keyword evidence="3" id="KW-0378">Hydrolase</keyword>
<dbReference type="Gene3D" id="3.40.50.1820">
    <property type="entry name" value="alpha/beta hydrolase"/>
    <property type="match status" value="1"/>
</dbReference>
<accession>A0ABT0QA26</accession>
<dbReference type="Pfam" id="PF00561">
    <property type="entry name" value="Abhydrolase_1"/>
    <property type="match status" value="1"/>
</dbReference>
<keyword evidence="1" id="KW-0472">Membrane</keyword>
<dbReference type="GO" id="GO:0016787">
    <property type="term" value="F:hydrolase activity"/>
    <property type="evidence" value="ECO:0007669"/>
    <property type="project" value="UniProtKB-KW"/>
</dbReference>
<name>A0ABT0QA26_9FLAO</name>
<comment type="caution">
    <text evidence="3">The sequence shown here is derived from an EMBL/GenBank/DDBJ whole genome shotgun (WGS) entry which is preliminary data.</text>
</comment>
<feature type="domain" description="AB hydrolase-1" evidence="2">
    <location>
        <begin position="67"/>
        <end position="173"/>
    </location>
</feature>
<evidence type="ECO:0000259" key="2">
    <source>
        <dbReference type="Pfam" id="PF00561"/>
    </source>
</evidence>
<evidence type="ECO:0000313" key="4">
    <source>
        <dbReference type="Proteomes" id="UP001165381"/>
    </source>
</evidence>
<dbReference type="SUPFAM" id="SSF53474">
    <property type="entry name" value="alpha/beta-Hydrolases"/>
    <property type="match status" value="1"/>
</dbReference>
<organism evidence="3 4">
    <name type="scientific">Jejuia spongiicola</name>
    <dbReference type="NCBI Taxonomy" id="2942207"/>
    <lineage>
        <taxon>Bacteria</taxon>
        <taxon>Pseudomonadati</taxon>
        <taxon>Bacteroidota</taxon>
        <taxon>Flavobacteriia</taxon>
        <taxon>Flavobacteriales</taxon>
        <taxon>Flavobacteriaceae</taxon>
        <taxon>Jejuia</taxon>
    </lineage>
</organism>
<dbReference type="InterPro" id="IPR029058">
    <property type="entry name" value="AB_hydrolase_fold"/>
</dbReference>
<dbReference type="InterPro" id="IPR000073">
    <property type="entry name" value="AB_hydrolase_1"/>
</dbReference>
<dbReference type="PANTHER" id="PTHR43798">
    <property type="entry name" value="MONOACYLGLYCEROL LIPASE"/>
    <property type="match status" value="1"/>
</dbReference>
<dbReference type="RefSeq" id="WP_249971646.1">
    <property type="nucleotide sequence ID" value="NZ_JAMFLZ010000001.1"/>
</dbReference>
<keyword evidence="1" id="KW-1133">Transmembrane helix</keyword>
<dbReference type="EMBL" id="JAMFLZ010000001">
    <property type="protein sequence ID" value="MCL6293478.1"/>
    <property type="molecule type" value="Genomic_DNA"/>
</dbReference>
<sequence length="317" mass="35897">MKTLKKTLKWAFRILVVLIIGILIYGTITQSSYNKKLVKEFKPNGKLVDLTSGQLHYKLIGNGEFTFVLEAGLGENMETWSKIQDSLSRIGRIFMYDRAGLGFSKTNSEPRTTKQIAQELNELLNKEKIPGPYIMVGHSIGGAHIRYFANAFPNDIVGLFLIDPSHEKMWDDAPSPSLFEKFLNFSLVNLSWSGIPYYLLPEPPHPTYKTSKSIKAYGKERAAIAESINLFKSANVNLSSLPIYILSATATDGDYKERSLALMKELINHSKSNIKEHKVYDKPHHIHVTDPKIVIADLKEFTNRIFNKTTVAKNEYN</sequence>
<protein>
    <submittedName>
        <fullName evidence="3">Alpha/beta hydrolase</fullName>
    </submittedName>
</protein>
<dbReference type="Proteomes" id="UP001165381">
    <property type="component" value="Unassembled WGS sequence"/>
</dbReference>
<evidence type="ECO:0000313" key="3">
    <source>
        <dbReference type="EMBL" id="MCL6293478.1"/>
    </source>
</evidence>
<gene>
    <name evidence="3" type="ORF">M3P09_00590</name>
</gene>
<feature type="transmembrane region" description="Helical" evidence="1">
    <location>
        <begin position="12"/>
        <end position="28"/>
    </location>
</feature>